<evidence type="ECO:0000313" key="2">
    <source>
        <dbReference type="Proteomes" id="UP000076967"/>
    </source>
</evidence>
<evidence type="ECO:0000313" key="1">
    <source>
        <dbReference type="EMBL" id="OAB42160.1"/>
    </source>
</evidence>
<accession>A0A168KKZ7</accession>
<name>A0A168KKZ7_9BACL</name>
<proteinExistence type="predicted"/>
<comment type="caution">
    <text evidence="1">The sequence shown here is derived from an EMBL/GenBank/DDBJ whole genome shotgun (WGS) entry which is preliminary data.</text>
</comment>
<keyword evidence="2" id="KW-1185">Reference proteome</keyword>
<dbReference type="Proteomes" id="UP000076967">
    <property type="component" value="Unassembled WGS sequence"/>
</dbReference>
<organism evidence="1 2">
    <name type="scientific">Paenibacillus glacialis</name>
    <dbReference type="NCBI Taxonomy" id="494026"/>
    <lineage>
        <taxon>Bacteria</taxon>
        <taxon>Bacillati</taxon>
        <taxon>Bacillota</taxon>
        <taxon>Bacilli</taxon>
        <taxon>Bacillales</taxon>
        <taxon>Paenibacillaceae</taxon>
        <taxon>Paenibacillus</taxon>
    </lineage>
</organism>
<sequence length="100" mass="12025">MKSNFTNGRSRRLLLFIKFRKVRLLEQFKQDDDYVSDYVWAQIVDNLNLIEKQYLPILLLMEATGFRLIDILSLKQVEEKFSDEENPNNLFFLRYSGRKS</sequence>
<dbReference type="STRING" id="494026.PGLA_13590"/>
<dbReference type="AlphaFoldDB" id="A0A168KKZ7"/>
<reference evidence="1 2" key="1">
    <citation type="submission" date="2016-03" db="EMBL/GenBank/DDBJ databases">
        <title>Draft genome sequence of Paenibacillus glacialis DSM 22343.</title>
        <authorList>
            <person name="Shin S.-K."/>
            <person name="Yi H."/>
        </authorList>
    </citation>
    <scope>NUCLEOTIDE SEQUENCE [LARGE SCALE GENOMIC DNA]</scope>
    <source>
        <strain evidence="1 2">DSM 22343</strain>
    </source>
</reference>
<evidence type="ECO:0008006" key="3">
    <source>
        <dbReference type="Google" id="ProtNLM"/>
    </source>
</evidence>
<dbReference type="EMBL" id="LVJH01000023">
    <property type="protein sequence ID" value="OAB42160.1"/>
    <property type="molecule type" value="Genomic_DNA"/>
</dbReference>
<protein>
    <recommendedName>
        <fullName evidence="3">Tyr recombinase domain-containing protein</fullName>
    </recommendedName>
</protein>
<gene>
    <name evidence="1" type="ORF">PGLA_13590</name>
</gene>